<name>G7W6Y5_DESOD</name>
<proteinExistence type="predicted"/>
<dbReference type="EMBL" id="CP003108">
    <property type="protein sequence ID" value="AET69842.1"/>
    <property type="molecule type" value="Genomic_DNA"/>
</dbReference>
<evidence type="ECO:0000313" key="2">
    <source>
        <dbReference type="EMBL" id="AET69842.1"/>
    </source>
</evidence>
<gene>
    <name evidence="2" type="ordered locus">Desor_4424</name>
</gene>
<dbReference type="InterPro" id="IPR012437">
    <property type="entry name" value="DUF1638"/>
</dbReference>
<evidence type="ECO:0000259" key="1">
    <source>
        <dbReference type="Pfam" id="PF07796"/>
    </source>
</evidence>
<dbReference type="OrthoDB" id="9787351at2"/>
<dbReference type="eggNOG" id="COG0145">
    <property type="taxonomic scope" value="Bacteria"/>
</dbReference>
<reference evidence="3" key="1">
    <citation type="submission" date="2011-11" db="EMBL/GenBank/DDBJ databases">
        <title>Complete sequence of Desulfosporosinus orientis DSM 765.</title>
        <authorList>
            <person name="Lucas S."/>
            <person name="Han J."/>
            <person name="Lapidus A."/>
            <person name="Cheng J.-F."/>
            <person name="Goodwin L."/>
            <person name="Pitluck S."/>
            <person name="Peters L."/>
            <person name="Ovchinnikova G."/>
            <person name="Teshima H."/>
            <person name="Detter J.C."/>
            <person name="Han C."/>
            <person name="Tapia R."/>
            <person name="Land M."/>
            <person name="Hauser L."/>
            <person name="Kyrpides N."/>
            <person name="Ivanova N."/>
            <person name="Pagani I."/>
            <person name="Pester M."/>
            <person name="Spring S."/>
            <person name="Ollivier B."/>
            <person name="Rattei T."/>
            <person name="Klenk H.-P."/>
            <person name="Wagner M."/>
            <person name="Loy A."/>
            <person name="Woyke T."/>
        </authorList>
    </citation>
    <scope>NUCLEOTIDE SEQUENCE [LARGE SCALE GENOMIC DNA]</scope>
    <source>
        <strain evidence="3">ATCC 19365 / DSM 765 / NCIMB 8382 / VKM B-1628</strain>
    </source>
</reference>
<evidence type="ECO:0000313" key="3">
    <source>
        <dbReference type="Proteomes" id="UP000006346"/>
    </source>
</evidence>
<accession>G7W6Y5</accession>
<sequence>MAKTKIFACGTLEEEIRSILPQTIDCEFLEAGLHNTPSMLKQELQKRIKEAVDYDTLLIGYGLCSNGTVGLNSDIHTIVIPKVHDCISLLIGSRKQYNKEFHCFPGSYYLSKGWLKVEGDPLSEYHRYLEKYGEENARWLIDEEYKHYQRVVFIHTVGDSKEDVNYSQEVAKLLNIEFSQINGTLDYFEKLINGNWDEDFLIFPPRKLISMNDFM</sequence>
<feature type="domain" description="DUF1638" evidence="1">
    <location>
        <begin position="28"/>
        <end position="192"/>
    </location>
</feature>
<dbReference type="HOGENOM" id="CLU_098957_0_0_9"/>
<dbReference type="STRING" id="768706.Desor_4424"/>
<dbReference type="AlphaFoldDB" id="G7W6Y5"/>
<keyword evidence="3" id="KW-1185">Reference proteome</keyword>
<reference evidence="2 3" key="2">
    <citation type="journal article" date="2012" name="J. Bacteriol.">
        <title>Complete genome sequences of Desulfosporosinus orientis DSM765T, Desulfosporosinus youngiae DSM17734T, Desulfosporosinus meridiei DSM13257T, and Desulfosporosinus acidiphilus DSM22704T.</title>
        <authorList>
            <person name="Pester M."/>
            <person name="Brambilla E."/>
            <person name="Alazard D."/>
            <person name="Rattei T."/>
            <person name="Weinmaier T."/>
            <person name="Han J."/>
            <person name="Lucas S."/>
            <person name="Lapidus A."/>
            <person name="Cheng J.F."/>
            <person name="Goodwin L."/>
            <person name="Pitluck S."/>
            <person name="Peters L."/>
            <person name="Ovchinnikova G."/>
            <person name="Teshima H."/>
            <person name="Detter J.C."/>
            <person name="Han C.S."/>
            <person name="Tapia R."/>
            <person name="Land M.L."/>
            <person name="Hauser L."/>
            <person name="Kyrpides N.C."/>
            <person name="Ivanova N.N."/>
            <person name="Pagani I."/>
            <person name="Huntmann M."/>
            <person name="Wei C.L."/>
            <person name="Davenport K.W."/>
            <person name="Daligault H."/>
            <person name="Chain P.S."/>
            <person name="Chen A."/>
            <person name="Mavromatis K."/>
            <person name="Markowitz V."/>
            <person name="Szeto E."/>
            <person name="Mikhailova N."/>
            <person name="Pati A."/>
            <person name="Wagner M."/>
            <person name="Woyke T."/>
            <person name="Ollivier B."/>
            <person name="Klenk H.P."/>
            <person name="Spring S."/>
            <person name="Loy A."/>
        </authorList>
    </citation>
    <scope>NUCLEOTIDE SEQUENCE [LARGE SCALE GENOMIC DNA]</scope>
    <source>
        <strain evidence="3">ATCC 19365 / DSM 765 / NCIMB 8382 / VKM B-1628</strain>
    </source>
</reference>
<dbReference type="KEGG" id="dor:Desor_4424"/>
<protein>
    <recommendedName>
        <fullName evidence="1">DUF1638 domain-containing protein</fullName>
    </recommendedName>
</protein>
<dbReference type="PATRIC" id="fig|768706.3.peg.4496"/>
<dbReference type="Proteomes" id="UP000006346">
    <property type="component" value="Chromosome"/>
</dbReference>
<dbReference type="Pfam" id="PF07796">
    <property type="entry name" value="DUF1638"/>
    <property type="match status" value="1"/>
</dbReference>
<dbReference type="RefSeq" id="WP_014186649.1">
    <property type="nucleotide sequence ID" value="NC_016584.1"/>
</dbReference>
<organism evidence="2 3">
    <name type="scientific">Desulfosporosinus orientis (strain ATCC 19365 / DSM 765 / NCIMB 8382 / VKM B-1628 / Singapore I)</name>
    <name type="common">Desulfotomaculum orientis</name>
    <dbReference type="NCBI Taxonomy" id="768706"/>
    <lineage>
        <taxon>Bacteria</taxon>
        <taxon>Bacillati</taxon>
        <taxon>Bacillota</taxon>
        <taxon>Clostridia</taxon>
        <taxon>Eubacteriales</taxon>
        <taxon>Desulfitobacteriaceae</taxon>
        <taxon>Desulfosporosinus</taxon>
    </lineage>
</organism>